<proteinExistence type="inferred from homology"/>
<evidence type="ECO:0000313" key="7">
    <source>
        <dbReference type="Proteomes" id="UP001596380"/>
    </source>
</evidence>
<protein>
    <submittedName>
        <fullName evidence="6">LysR substrate-binding domain-containing protein</fullName>
    </submittedName>
</protein>
<dbReference type="PANTHER" id="PTHR30346:SF29">
    <property type="entry name" value="LYSR SUBSTRATE-BINDING"/>
    <property type="match status" value="1"/>
</dbReference>
<dbReference type="PANTHER" id="PTHR30346">
    <property type="entry name" value="TRANSCRIPTIONAL DUAL REGULATOR HCAR-RELATED"/>
    <property type="match status" value="1"/>
</dbReference>
<gene>
    <name evidence="6" type="ORF">ACFQKB_45460</name>
</gene>
<dbReference type="EMBL" id="JBHSXS010000068">
    <property type="protein sequence ID" value="MFC6887081.1"/>
    <property type="molecule type" value="Genomic_DNA"/>
</dbReference>
<evidence type="ECO:0000313" key="6">
    <source>
        <dbReference type="EMBL" id="MFC6887081.1"/>
    </source>
</evidence>
<feature type="domain" description="LysR substrate-binding" evidence="5">
    <location>
        <begin position="2"/>
        <end position="123"/>
    </location>
</feature>
<comment type="similarity">
    <text evidence="1">Belongs to the LysR transcriptional regulatory family.</text>
</comment>
<evidence type="ECO:0000256" key="2">
    <source>
        <dbReference type="ARBA" id="ARBA00023015"/>
    </source>
</evidence>
<evidence type="ECO:0000259" key="5">
    <source>
        <dbReference type="Pfam" id="PF03466"/>
    </source>
</evidence>
<dbReference type="RefSeq" id="WP_378064171.1">
    <property type="nucleotide sequence ID" value="NZ_JBHSXS010000068.1"/>
</dbReference>
<keyword evidence="2" id="KW-0805">Transcription regulation</keyword>
<name>A0ABW2D1E5_9ACTN</name>
<dbReference type="SUPFAM" id="SSF53850">
    <property type="entry name" value="Periplasmic binding protein-like II"/>
    <property type="match status" value="1"/>
</dbReference>
<evidence type="ECO:0000256" key="3">
    <source>
        <dbReference type="ARBA" id="ARBA00023125"/>
    </source>
</evidence>
<accession>A0ABW2D1E5</accession>
<dbReference type="InterPro" id="IPR005119">
    <property type="entry name" value="LysR_subst-bd"/>
</dbReference>
<evidence type="ECO:0000256" key="1">
    <source>
        <dbReference type="ARBA" id="ARBA00009437"/>
    </source>
</evidence>
<keyword evidence="3" id="KW-0238">DNA-binding</keyword>
<dbReference type="Pfam" id="PF03466">
    <property type="entry name" value="LysR_substrate"/>
    <property type="match status" value="1"/>
</dbReference>
<keyword evidence="7" id="KW-1185">Reference proteome</keyword>
<dbReference type="Proteomes" id="UP001596380">
    <property type="component" value="Unassembled WGS sequence"/>
</dbReference>
<dbReference type="Gene3D" id="3.40.190.10">
    <property type="entry name" value="Periplasmic binding protein-like II"/>
    <property type="match status" value="1"/>
</dbReference>
<reference evidence="7" key="1">
    <citation type="journal article" date="2019" name="Int. J. Syst. Evol. Microbiol.">
        <title>The Global Catalogue of Microorganisms (GCM) 10K type strain sequencing project: providing services to taxonomists for standard genome sequencing and annotation.</title>
        <authorList>
            <consortium name="The Broad Institute Genomics Platform"/>
            <consortium name="The Broad Institute Genome Sequencing Center for Infectious Disease"/>
            <person name="Wu L."/>
            <person name="Ma J."/>
        </authorList>
    </citation>
    <scope>NUCLEOTIDE SEQUENCE [LARGE SCALE GENOMIC DNA]</scope>
    <source>
        <strain evidence="7">JCM 3369</strain>
    </source>
</reference>
<evidence type="ECO:0000256" key="4">
    <source>
        <dbReference type="ARBA" id="ARBA00023163"/>
    </source>
</evidence>
<comment type="caution">
    <text evidence="6">The sequence shown here is derived from an EMBL/GenBank/DDBJ whole genome shotgun (WGS) entry which is preliminary data.</text>
</comment>
<sequence length="128" mass="13180">MAVPAGGRFAGRDTVAAEEIAGEPRISSPATADEPLLGVWPGLPGRPRTCHAVRDWLTKLHLVAAGAGVTTAPSTLLPAVPPGVRLVVVEGVTEEVRRVSLVRPPGPATASTNALVRALRQEAAELAD</sequence>
<keyword evidence="4" id="KW-0804">Transcription</keyword>
<organism evidence="6 7">
    <name type="scientific">Actinomadura yumaensis</name>
    <dbReference type="NCBI Taxonomy" id="111807"/>
    <lineage>
        <taxon>Bacteria</taxon>
        <taxon>Bacillati</taxon>
        <taxon>Actinomycetota</taxon>
        <taxon>Actinomycetes</taxon>
        <taxon>Streptosporangiales</taxon>
        <taxon>Thermomonosporaceae</taxon>
        <taxon>Actinomadura</taxon>
    </lineage>
</organism>